<dbReference type="EMBL" id="CACVBM020001265">
    <property type="protein sequence ID" value="CAA7042279.1"/>
    <property type="molecule type" value="Genomic_DNA"/>
</dbReference>
<comment type="caution">
    <text evidence="2">The sequence shown here is derived from an EMBL/GenBank/DDBJ whole genome shotgun (WGS) entry which is preliminary data.</text>
</comment>
<dbReference type="PROSITE" id="PS50878">
    <property type="entry name" value="RT_POL"/>
    <property type="match status" value="1"/>
</dbReference>
<dbReference type="InterPro" id="IPR043502">
    <property type="entry name" value="DNA/RNA_pol_sf"/>
</dbReference>
<dbReference type="CDD" id="cd01650">
    <property type="entry name" value="RT_nLTR_like"/>
    <property type="match status" value="1"/>
</dbReference>
<reference evidence="2" key="1">
    <citation type="submission" date="2020-01" db="EMBL/GenBank/DDBJ databases">
        <authorList>
            <person name="Mishra B."/>
        </authorList>
    </citation>
    <scope>NUCLEOTIDE SEQUENCE [LARGE SCALE GENOMIC DNA]</scope>
</reference>
<protein>
    <recommendedName>
        <fullName evidence="1">Reverse transcriptase domain-containing protein</fullName>
    </recommendedName>
</protein>
<dbReference type="InterPro" id="IPR000477">
    <property type="entry name" value="RT_dom"/>
</dbReference>
<dbReference type="OrthoDB" id="1934719at2759"/>
<dbReference type="SUPFAM" id="SSF56672">
    <property type="entry name" value="DNA/RNA polymerases"/>
    <property type="match status" value="1"/>
</dbReference>
<accession>A0A6D2JQ27</accession>
<dbReference type="Pfam" id="PF00078">
    <property type="entry name" value="RVT_1"/>
    <property type="match status" value="1"/>
</dbReference>
<evidence type="ECO:0000259" key="1">
    <source>
        <dbReference type="PROSITE" id="PS50878"/>
    </source>
</evidence>
<organism evidence="2 3">
    <name type="scientific">Microthlaspi erraticum</name>
    <dbReference type="NCBI Taxonomy" id="1685480"/>
    <lineage>
        <taxon>Eukaryota</taxon>
        <taxon>Viridiplantae</taxon>
        <taxon>Streptophyta</taxon>
        <taxon>Embryophyta</taxon>
        <taxon>Tracheophyta</taxon>
        <taxon>Spermatophyta</taxon>
        <taxon>Magnoliopsida</taxon>
        <taxon>eudicotyledons</taxon>
        <taxon>Gunneridae</taxon>
        <taxon>Pentapetalae</taxon>
        <taxon>rosids</taxon>
        <taxon>malvids</taxon>
        <taxon>Brassicales</taxon>
        <taxon>Brassicaceae</taxon>
        <taxon>Coluteocarpeae</taxon>
        <taxon>Microthlaspi</taxon>
    </lineage>
</organism>
<name>A0A6D2JQ27_9BRAS</name>
<evidence type="ECO:0000313" key="3">
    <source>
        <dbReference type="Proteomes" id="UP000467841"/>
    </source>
</evidence>
<dbReference type="AlphaFoldDB" id="A0A6D2JQ27"/>
<dbReference type="PANTHER" id="PTHR19446">
    <property type="entry name" value="REVERSE TRANSCRIPTASES"/>
    <property type="match status" value="1"/>
</dbReference>
<sequence>MEFFKASWEIIGPQIIAAVQTFFSSAFMPTSLNSTTLVLIPKRRGADDLKDFRPISCLNTVYKLITRLISERLKKILPQIILADQTAFIKDRLLLENVLLAAEVIHGYHRLGNTPRITLKIDIAKAFDSMRWDFILLCLKAYQIPDETIGWIRSCISTPSFSVSINGINSGYFKGKTGLRQGDPLSPILFVMAMNVLSLMLNRVAIDGIFKYHPRCEE</sequence>
<dbReference type="Proteomes" id="UP000467841">
    <property type="component" value="Unassembled WGS sequence"/>
</dbReference>
<gene>
    <name evidence="2" type="ORF">MERR_LOCUS29514</name>
</gene>
<evidence type="ECO:0000313" key="2">
    <source>
        <dbReference type="EMBL" id="CAA7042279.1"/>
    </source>
</evidence>
<keyword evidence="3" id="KW-1185">Reference proteome</keyword>
<proteinExistence type="predicted"/>
<feature type="domain" description="Reverse transcriptase" evidence="1">
    <location>
        <begin position="21"/>
        <end position="218"/>
    </location>
</feature>